<keyword evidence="10" id="KW-1185">Reference proteome</keyword>
<dbReference type="InterPro" id="IPR036388">
    <property type="entry name" value="WH-like_DNA-bd_sf"/>
</dbReference>
<dbReference type="Pfam" id="PF17855">
    <property type="entry name" value="MCM_lid"/>
    <property type="match status" value="1"/>
</dbReference>
<evidence type="ECO:0000256" key="6">
    <source>
        <dbReference type="RuleBase" id="RU004070"/>
    </source>
</evidence>
<dbReference type="Gene3D" id="1.10.10.10">
    <property type="entry name" value="Winged helix-like DNA-binding domain superfamily/Winged helix DNA-binding domain"/>
    <property type="match status" value="1"/>
</dbReference>
<feature type="region of interest" description="Disordered" evidence="7">
    <location>
        <begin position="406"/>
        <end position="438"/>
    </location>
</feature>
<evidence type="ECO:0000256" key="2">
    <source>
        <dbReference type="ARBA" id="ARBA00022705"/>
    </source>
</evidence>
<feature type="region of interest" description="Disordered" evidence="7">
    <location>
        <begin position="276"/>
        <end position="302"/>
    </location>
</feature>
<dbReference type="EMBL" id="JBHUDL010000011">
    <property type="protein sequence ID" value="MFD1635317.1"/>
    <property type="molecule type" value="Genomic_DNA"/>
</dbReference>
<dbReference type="PROSITE" id="PS50051">
    <property type="entry name" value="MCM_2"/>
    <property type="match status" value="1"/>
</dbReference>
<keyword evidence="4 6" id="KW-0067">ATP-binding</keyword>
<feature type="region of interest" description="Disordered" evidence="7">
    <location>
        <begin position="159"/>
        <end position="179"/>
    </location>
</feature>
<comment type="similarity">
    <text evidence="1 6">Belongs to the MCM family.</text>
</comment>
<dbReference type="InterPro" id="IPR001208">
    <property type="entry name" value="MCM_dom"/>
</dbReference>
<sequence>MTEGPRGGAYGTLSEFVSVTKGVVATGQSLDETNTKAKIVTPFIRTLGWRVYDNSEVLLEYSGEEGFDDQADYALFGPDGVHAVVEAKQIGRNITNSGAQIRRYMRLFGAEWGLLTNGEQYRLYQATDEDDEQFVESVSLADLPSSAHIEDLMRQSVYTEDTAGSPSDEESPEVPSESRERIEEFVNEKRSNDQEPIQQSTFGPLYDSLIESIAPSVYGHEMEKFGLLLSLVGGIHKPRENGRSIRGAIHISLVHDSGTLTTDIAEYAAQVAPSGVHLSGGPSGKGLLTTQKSPHDSSSRRLSEYSVDTLTRASHAVVTQFGKANENELDQLRRAFTAEIPSDKAGANQGQTGLIATSKPKYGRFDQYEPIAEQIDIDPTTVSQFDLVFTVVDRPDPEEDIEAAERILETNRERERDTRRENTVESEPTQSEVEEAARTAAPIVEPEFLREYISYARETYYPTLTDEGKEPIRDYYVELRAKSADEDAPVPVTGRKLEAMVRLAEASARLRLSDTVDREDAERAIKVVRSCLQDIGIDPVEGDFTHDVVETGAGREGEDATEDGGEHDEEVVESVRDVIEIVDKEYTGEAGAPIDAIVDRARSKGISKERLLDHIEQLRRKGDVYSPSTDQYKVV</sequence>
<evidence type="ECO:0000313" key="10">
    <source>
        <dbReference type="Proteomes" id="UP001597075"/>
    </source>
</evidence>
<dbReference type="PRINTS" id="PR01657">
    <property type="entry name" value="MCMFAMILY"/>
</dbReference>
<dbReference type="InterPro" id="IPR027417">
    <property type="entry name" value="P-loop_NTPase"/>
</dbReference>
<dbReference type="Gene3D" id="3.40.50.300">
    <property type="entry name" value="P-loop containing nucleotide triphosphate hydrolases"/>
    <property type="match status" value="1"/>
</dbReference>
<evidence type="ECO:0000256" key="3">
    <source>
        <dbReference type="ARBA" id="ARBA00022741"/>
    </source>
</evidence>
<dbReference type="Gene3D" id="3.90.1570.30">
    <property type="match status" value="1"/>
</dbReference>
<keyword evidence="5 6" id="KW-0238">DNA-binding</keyword>
<feature type="domain" description="MCM C-terminal AAA(+) ATPase" evidence="8">
    <location>
        <begin position="205"/>
        <end position="407"/>
    </location>
</feature>
<name>A0ABD6D1G6_9EURY</name>
<dbReference type="GO" id="GO:0005524">
    <property type="term" value="F:ATP binding"/>
    <property type="evidence" value="ECO:0007669"/>
    <property type="project" value="UniProtKB-KW"/>
</dbReference>
<organism evidence="9 10">
    <name type="scientific">Haloplanus ruber</name>
    <dbReference type="NCBI Taxonomy" id="869892"/>
    <lineage>
        <taxon>Archaea</taxon>
        <taxon>Methanobacteriati</taxon>
        <taxon>Methanobacteriota</taxon>
        <taxon>Stenosarchaea group</taxon>
        <taxon>Halobacteria</taxon>
        <taxon>Halobacteriales</taxon>
        <taxon>Haloferacaceae</taxon>
        <taxon>Haloplanus</taxon>
    </lineage>
</organism>
<dbReference type="SUPFAM" id="SSF52540">
    <property type="entry name" value="P-loop containing nucleoside triphosphate hydrolases"/>
    <property type="match status" value="1"/>
</dbReference>
<dbReference type="SMART" id="SM00350">
    <property type="entry name" value="MCM"/>
    <property type="match status" value="1"/>
</dbReference>
<feature type="compositionally biased region" description="Basic and acidic residues" evidence="7">
    <location>
        <begin position="406"/>
        <end position="423"/>
    </location>
</feature>
<dbReference type="Proteomes" id="UP001597075">
    <property type="component" value="Unassembled WGS sequence"/>
</dbReference>
<comment type="caution">
    <text evidence="9">The sequence shown here is derived from an EMBL/GenBank/DDBJ whole genome shotgun (WGS) entry which is preliminary data.</text>
</comment>
<evidence type="ECO:0000256" key="1">
    <source>
        <dbReference type="ARBA" id="ARBA00008010"/>
    </source>
</evidence>
<dbReference type="GO" id="GO:0003677">
    <property type="term" value="F:DNA binding"/>
    <property type="evidence" value="ECO:0007669"/>
    <property type="project" value="UniProtKB-KW"/>
</dbReference>
<dbReference type="InterPro" id="IPR031327">
    <property type="entry name" value="MCM"/>
</dbReference>
<dbReference type="RefSeq" id="WP_256406453.1">
    <property type="nucleotide sequence ID" value="NZ_CP187153.1"/>
</dbReference>
<evidence type="ECO:0000256" key="5">
    <source>
        <dbReference type="ARBA" id="ARBA00023125"/>
    </source>
</evidence>
<keyword evidence="2" id="KW-0235">DNA replication</keyword>
<dbReference type="InterPro" id="IPR041562">
    <property type="entry name" value="MCM_lid"/>
</dbReference>
<feature type="compositionally biased region" description="Basic and acidic residues" evidence="7">
    <location>
        <begin position="293"/>
        <end position="302"/>
    </location>
</feature>
<reference evidence="9 10" key="1">
    <citation type="journal article" date="2019" name="Int. J. Syst. Evol. Microbiol.">
        <title>The Global Catalogue of Microorganisms (GCM) 10K type strain sequencing project: providing services to taxonomists for standard genome sequencing and annotation.</title>
        <authorList>
            <consortium name="The Broad Institute Genomics Platform"/>
            <consortium name="The Broad Institute Genome Sequencing Center for Infectious Disease"/>
            <person name="Wu L."/>
            <person name="Ma J."/>
        </authorList>
    </citation>
    <scope>NUCLEOTIDE SEQUENCE [LARGE SCALE GENOMIC DNA]</scope>
    <source>
        <strain evidence="9 10">CGMCC 1.10594</strain>
    </source>
</reference>
<dbReference type="InterPro" id="IPR029464">
    <property type="entry name" value="HSDR_N"/>
</dbReference>
<proteinExistence type="inferred from homology"/>
<protein>
    <submittedName>
        <fullName evidence="9">Type I restriction enzyme HsdR N-terminal domain-containing protein</fullName>
    </submittedName>
</protein>
<evidence type="ECO:0000256" key="4">
    <source>
        <dbReference type="ARBA" id="ARBA00022840"/>
    </source>
</evidence>
<dbReference type="PANTHER" id="PTHR11630:SF66">
    <property type="entry name" value="DNA REPLICATION LICENSING FACTOR MCM4"/>
    <property type="match status" value="1"/>
</dbReference>
<dbReference type="AlphaFoldDB" id="A0ABD6D1G6"/>
<evidence type="ECO:0000256" key="7">
    <source>
        <dbReference type="SAM" id="MobiDB-lite"/>
    </source>
</evidence>
<evidence type="ECO:0000259" key="8">
    <source>
        <dbReference type="PROSITE" id="PS50051"/>
    </source>
</evidence>
<dbReference type="Pfam" id="PF00493">
    <property type="entry name" value="MCM"/>
    <property type="match status" value="1"/>
</dbReference>
<dbReference type="GO" id="GO:0006260">
    <property type="term" value="P:DNA replication"/>
    <property type="evidence" value="ECO:0007669"/>
    <property type="project" value="UniProtKB-KW"/>
</dbReference>
<dbReference type="PANTHER" id="PTHR11630">
    <property type="entry name" value="DNA REPLICATION LICENSING FACTOR MCM FAMILY MEMBER"/>
    <property type="match status" value="1"/>
</dbReference>
<gene>
    <name evidence="9" type="ORF">ACFSBJ_16470</name>
</gene>
<accession>A0ABD6D1G6</accession>
<evidence type="ECO:0000313" key="9">
    <source>
        <dbReference type="EMBL" id="MFD1635317.1"/>
    </source>
</evidence>
<keyword evidence="3 6" id="KW-0547">Nucleotide-binding</keyword>
<dbReference type="Pfam" id="PF13588">
    <property type="entry name" value="HSDR_N_2"/>
    <property type="match status" value="1"/>
</dbReference>